<keyword evidence="2" id="KW-0812">Transmembrane</keyword>
<evidence type="ECO:0000256" key="1">
    <source>
        <dbReference type="SAM" id="MobiDB-lite"/>
    </source>
</evidence>
<evidence type="ECO:0000313" key="4">
    <source>
        <dbReference type="Proteomes" id="UP000467841"/>
    </source>
</evidence>
<reference evidence="3" key="1">
    <citation type="submission" date="2020-01" db="EMBL/GenBank/DDBJ databases">
        <authorList>
            <person name="Mishra B."/>
        </authorList>
    </citation>
    <scope>NUCLEOTIDE SEQUENCE [LARGE SCALE GENOMIC DNA]</scope>
</reference>
<keyword evidence="2" id="KW-0472">Membrane</keyword>
<dbReference type="EMBL" id="CACVBM020000366">
    <property type="protein sequence ID" value="CAA7018266.1"/>
    <property type="molecule type" value="Genomic_DNA"/>
</dbReference>
<comment type="caution">
    <text evidence="3">The sequence shown here is derived from an EMBL/GenBank/DDBJ whole genome shotgun (WGS) entry which is preliminary data.</text>
</comment>
<gene>
    <name evidence="3" type="ORF">MERR_LOCUS5501</name>
</gene>
<dbReference type="Proteomes" id="UP000467841">
    <property type="component" value="Unassembled WGS sequence"/>
</dbReference>
<feature type="transmembrane region" description="Helical" evidence="2">
    <location>
        <begin position="42"/>
        <end position="66"/>
    </location>
</feature>
<organism evidence="3 4">
    <name type="scientific">Microthlaspi erraticum</name>
    <dbReference type="NCBI Taxonomy" id="1685480"/>
    <lineage>
        <taxon>Eukaryota</taxon>
        <taxon>Viridiplantae</taxon>
        <taxon>Streptophyta</taxon>
        <taxon>Embryophyta</taxon>
        <taxon>Tracheophyta</taxon>
        <taxon>Spermatophyta</taxon>
        <taxon>Magnoliopsida</taxon>
        <taxon>eudicotyledons</taxon>
        <taxon>Gunneridae</taxon>
        <taxon>Pentapetalae</taxon>
        <taxon>rosids</taxon>
        <taxon>malvids</taxon>
        <taxon>Brassicales</taxon>
        <taxon>Brassicaceae</taxon>
        <taxon>Coluteocarpeae</taxon>
        <taxon>Microthlaspi</taxon>
    </lineage>
</organism>
<name>A0A6D2HUJ1_9BRAS</name>
<sequence>MRGGSMFGKYCRKGISSGSRHYSSSSKNSTVRQVEEAPKPRFGLGFMIVYGFETAAFKAFLVWAGYRVALVDSPYDPEKFASDMEALAENRLLDEKWKVLEKKHPLTGTRMEHSN</sequence>
<keyword evidence="4" id="KW-1185">Reference proteome</keyword>
<feature type="region of interest" description="Disordered" evidence="1">
    <location>
        <begin position="13"/>
        <end position="34"/>
    </location>
</feature>
<evidence type="ECO:0000313" key="3">
    <source>
        <dbReference type="EMBL" id="CAA7018266.1"/>
    </source>
</evidence>
<dbReference type="AlphaFoldDB" id="A0A6D2HUJ1"/>
<protein>
    <submittedName>
        <fullName evidence="3">Uncharacterized protein</fullName>
    </submittedName>
</protein>
<accession>A0A6D2HUJ1</accession>
<evidence type="ECO:0000256" key="2">
    <source>
        <dbReference type="SAM" id="Phobius"/>
    </source>
</evidence>
<feature type="compositionally biased region" description="Low complexity" evidence="1">
    <location>
        <begin position="16"/>
        <end position="29"/>
    </location>
</feature>
<proteinExistence type="predicted"/>
<keyword evidence="2" id="KW-1133">Transmembrane helix</keyword>